<feature type="region of interest" description="Disordered" evidence="2">
    <location>
        <begin position="520"/>
        <end position="574"/>
    </location>
</feature>
<keyword evidence="5" id="KW-1185">Reference proteome</keyword>
<feature type="compositionally biased region" description="Polar residues" evidence="2">
    <location>
        <begin position="18"/>
        <end position="32"/>
    </location>
</feature>
<feature type="region of interest" description="Disordered" evidence="2">
    <location>
        <begin position="1"/>
        <end position="32"/>
    </location>
</feature>
<dbReference type="EMBL" id="JBJKFK010000607">
    <property type="protein sequence ID" value="KAL3316075.1"/>
    <property type="molecule type" value="Genomic_DNA"/>
</dbReference>
<accession>A0ABD2Q943</accession>
<dbReference type="SMART" id="SM00055">
    <property type="entry name" value="FCH"/>
    <property type="match status" value="1"/>
</dbReference>
<proteinExistence type="predicted"/>
<sequence length="662" mass="75380">MSDSQAPRIMDRNRRMSEQNLATSSASATPSRFSWMQRSARNLRHRSPSPIKTFTRDLLTRSLRNSPGPQAQSPTCFSSIISTGKKTQFGNFGNEHDSRLPSAATRLLLLTHQRRNQTQFITSRSLPEIKGQLGEQLKCLEAKLEVDNSVLQELQDFYRKRSALEQKYCESLNDLVKQQTKHMSDVVKKSGNWAPYTASNLLNVLVASTLHTSQTHGTMAEVFSKQMCVRLHDIADDLQRLHRQCRDIMRSCHEEIVTSVTQLQEEHRVFLHQNEQCREAKKAAQKQRDKVTAAEDKARSKNKDPNRIQSIRKAREELDSRNQHLHNMQVLAYRARNAYLVQLAGTNNFIHRYFDTDVNDLLDCVDIGFHNGCARAMLMHCACEEAVKDCHSTIIEWVNQKVSALDMRQDRRIFLTRYESAFLRPPLFSVTESDIDSVGRSVLCEESVRESLHSYNADLDQKLKTFKMNMENFWKILERMEQELLLLINQPDYDVVDYFAENSSLFGEFAGDIRRKRSITGNSGSPFEDPISSSSPQKGSTAYASTLSLGSAGGQTAPTTPTENKPNGSSVSDLGPFILYTQSRDSNRKARIESERFYLETFRQHMLNSQHYDHTVARIQQIQKCLAKSEAAATYDAKHIPGGIPVLPSGNFQTKSEIKIFL</sequence>
<evidence type="ECO:0000313" key="4">
    <source>
        <dbReference type="EMBL" id="KAL3316075.1"/>
    </source>
</evidence>
<dbReference type="SUPFAM" id="SSF103657">
    <property type="entry name" value="BAR/IMD domain-like"/>
    <property type="match status" value="1"/>
</dbReference>
<organism evidence="4 5">
    <name type="scientific">Cichlidogyrus casuarinus</name>
    <dbReference type="NCBI Taxonomy" id="1844966"/>
    <lineage>
        <taxon>Eukaryota</taxon>
        <taxon>Metazoa</taxon>
        <taxon>Spiralia</taxon>
        <taxon>Lophotrochozoa</taxon>
        <taxon>Platyhelminthes</taxon>
        <taxon>Monogenea</taxon>
        <taxon>Monopisthocotylea</taxon>
        <taxon>Dactylogyridea</taxon>
        <taxon>Ancyrocephalidae</taxon>
        <taxon>Cichlidogyrus</taxon>
    </lineage>
</organism>
<evidence type="ECO:0000313" key="5">
    <source>
        <dbReference type="Proteomes" id="UP001626550"/>
    </source>
</evidence>
<dbReference type="InterPro" id="IPR027267">
    <property type="entry name" value="AH/BAR_dom_sf"/>
</dbReference>
<keyword evidence="1" id="KW-0175">Coiled coil</keyword>
<evidence type="ECO:0000256" key="2">
    <source>
        <dbReference type="SAM" id="MobiDB-lite"/>
    </source>
</evidence>
<dbReference type="AlphaFoldDB" id="A0ABD2Q943"/>
<dbReference type="Gene3D" id="1.20.1270.60">
    <property type="entry name" value="Arfaptin homology (AH) domain/BAR domain"/>
    <property type="match status" value="1"/>
</dbReference>
<evidence type="ECO:0000256" key="1">
    <source>
        <dbReference type="ARBA" id="ARBA00023054"/>
    </source>
</evidence>
<protein>
    <submittedName>
        <fullName evidence="4">SLIT-ROBO Rho GTPase-activating protein 1</fullName>
    </submittedName>
</protein>
<dbReference type="Proteomes" id="UP001626550">
    <property type="component" value="Unassembled WGS sequence"/>
</dbReference>
<dbReference type="Pfam" id="PF00611">
    <property type="entry name" value="FCH"/>
    <property type="match status" value="1"/>
</dbReference>
<feature type="region of interest" description="Disordered" evidence="2">
    <location>
        <begin position="281"/>
        <end position="308"/>
    </location>
</feature>
<dbReference type="PANTHER" id="PTHR14166">
    <property type="entry name" value="SLIT-ROBO RHO GTPASE ACTIVATING PROTEIN"/>
    <property type="match status" value="1"/>
</dbReference>
<dbReference type="InterPro" id="IPR051627">
    <property type="entry name" value="SLIT-ROBO_RhoGAP"/>
</dbReference>
<feature type="compositionally biased region" description="Polar residues" evidence="2">
    <location>
        <begin position="520"/>
        <end position="572"/>
    </location>
</feature>
<feature type="compositionally biased region" description="Basic and acidic residues" evidence="2">
    <location>
        <begin position="281"/>
        <end position="306"/>
    </location>
</feature>
<comment type="caution">
    <text evidence="4">The sequence shown here is derived from an EMBL/GenBank/DDBJ whole genome shotgun (WGS) entry which is preliminary data.</text>
</comment>
<reference evidence="4 5" key="1">
    <citation type="submission" date="2024-11" db="EMBL/GenBank/DDBJ databases">
        <title>Adaptive evolution of stress response genes in parasites aligns with host niche diversity.</title>
        <authorList>
            <person name="Hahn C."/>
            <person name="Resl P."/>
        </authorList>
    </citation>
    <scope>NUCLEOTIDE SEQUENCE [LARGE SCALE GENOMIC DNA]</scope>
    <source>
        <strain evidence="4">EGGRZ-B1_66</strain>
        <tissue evidence="4">Body</tissue>
    </source>
</reference>
<evidence type="ECO:0000259" key="3">
    <source>
        <dbReference type="SMART" id="SM00055"/>
    </source>
</evidence>
<name>A0ABD2Q943_9PLAT</name>
<gene>
    <name evidence="4" type="primary">SRGAP1_2</name>
    <name evidence="4" type="ORF">Ciccas_005283</name>
</gene>
<dbReference type="InterPro" id="IPR001060">
    <property type="entry name" value="FCH_dom"/>
</dbReference>
<feature type="domain" description="FCH" evidence="3">
    <location>
        <begin position="127"/>
        <end position="223"/>
    </location>
</feature>